<dbReference type="InterPro" id="IPR046347">
    <property type="entry name" value="bZIP_sf"/>
</dbReference>
<proteinExistence type="predicted"/>
<feature type="compositionally biased region" description="Basic and acidic residues" evidence="2">
    <location>
        <begin position="76"/>
        <end position="91"/>
    </location>
</feature>
<dbReference type="OrthoDB" id="73862at2759"/>
<protein>
    <recommendedName>
        <fullName evidence="5">BZIP domain-containing protein</fullName>
    </recommendedName>
</protein>
<feature type="compositionally biased region" description="Acidic residues" evidence="2">
    <location>
        <begin position="143"/>
        <end position="158"/>
    </location>
</feature>
<feature type="compositionally biased region" description="Basic and acidic residues" evidence="2">
    <location>
        <begin position="482"/>
        <end position="503"/>
    </location>
</feature>
<keyword evidence="4" id="KW-1185">Reference proteome</keyword>
<evidence type="ECO:0000256" key="1">
    <source>
        <dbReference type="SAM" id="Coils"/>
    </source>
</evidence>
<dbReference type="Gene3D" id="1.20.5.170">
    <property type="match status" value="1"/>
</dbReference>
<feature type="coiled-coil region" evidence="1">
    <location>
        <begin position="191"/>
        <end position="218"/>
    </location>
</feature>
<dbReference type="EMBL" id="SPLM01000041">
    <property type="protein sequence ID" value="TMW64170.1"/>
    <property type="molecule type" value="Genomic_DNA"/>
</dbReference>
<evidence type="ECO:0000313" key="4">
    <source>
        <dbReference type="Proteomes" id="UP000794436"/>
    </source>
</evidence>
<dbReference type="Proteomes" id="UP000794436">
    <property type="component" value="Unassembled WGS sequence"/>
</dbReference>
<dbReference type="CDD" id="cd14686">
    <property type="entry name" value="bZIP"/>
    <property type="match status" value="1"/>
</dbReference>
<evidence type="ECO:0000313" key="3">
    <source>
        <dbReference type="EMBL" id="TMW64170.1"/>
    </source>
</evidence>
<dbReference type="AlphaFoldDB" id="A0A8K1FHR3"/>
<sequence length="503" mass="58006">MLPALNDRRMRVATKYLDDEESRMAPHAPGPAPAWRSDYPPPPPSSQHHQHHHHHRHTQSSATPPLPPLRATFYFNDERPGGWHEDEESRRSWPAHESPPNMSQQPEYYTQRDRVAPMDRLALPPRHPHPLHPYEYQKHEDRYDDMDGEDDEEEEEDDRAFKKSMTSRETGAAAKKRSRRMSNSERGKLYRSRRKEYVDSLEQQVESLKRQVEELKMHGKSPPQDSMVIARDRGNASYARTVCEYFSLFQFGVPIIKMGKNVSNSAIARSSQQVSFLQAQADPGMSFGSHTHGHDGIQMWLDQWERYTMYHSSIQFDLNSLEVVKEDEMPMVTATATLKVCFSRVTIEKVFPHILWNEALVQKLIGREVEYNNINKFYFDKEGKIARYDTEVDFVGAFIKALGSPREAMMVVGSALIKGQHMIGPGEEQTSSPHEPGARYGAEGFPSSTGSYPRDPPSSYYESDQRAGRSSEQQHTTTYAREQYDPRMRREEARRADDGVHWL</sequence>
<gene>
    <name evidence="3" type="ORF">Poli38472_014287</name>
</gene>
<feature type="compositionally biased region" description="Basic residues" evidence="2">
    <location>
        <begin position="48"/>
        <end position="58"/>
    </location>
</feature>
<dbReference type="GO" id="GO:0003700">
    <property type="term" value="F:DNA-binding transcription factor activity"/>
    <property type="evidence" value="ECO:0007669"/>
    <property type="project" value="InterPro"/>
</dbReference>
<feature type="region of interest" description="Disordered" evidence="2">
    <location>
        <begin position="423"/>
        <end position="503"/>
    </location>
</feature>
<feature type="compositionally biased region" description="Basic and acidic residues" evidence="2">
    <location>
        <begin position="1"/>
        <end position="10"/>
    </location>
</feature>
<feature type="compositionally biased region" description="Polar residues" evidence="2">
    <location>
        <begin position="470"/>
        <end position="480"/>
    </location>
</feature>
<feature type="region of interest" description="Disordered" evidence="2">
    <location>
        <begin position="1"/>
        <end position="106"/>
    </location>
</feature>
<keyword evidence="1" id="KW-0175">Coiled coil</keyword>
<accession>A0A8K1FHR3</accession>
<evidence type="ECO:0000256" key="2">
    <source>
        <dbReference type="SAM" id="MobiDB-lite"/>
    </source>
</evidence>
<organism evidence="3 4">
    <name type="scientific">Pythium oligandrum</name>
    <name type="common">Mycoparasitic fungus</name>
    <dbReference type="NCBI Taxonomy" id="41045"/>
    <lineage>
        <taxon>Eukaryota</taxon>
        <taxon>Sar</taxon>
        <taxon>Stramenopiles</taxon>
        <taxon>Oomycota</taxon>
        <taxon>Peronosporomycetes</taxon>
        <taxon>Pythiales</taxon>
        <taxon>Pythiaceae</taxon>
        <taxon>Pythium</taxon>
    </lineage>
</organism>
<dbReference type="SUPFAM" id="SSF57959">
    <property type="entry name" value="Leucine zipper domain"/>
    <property type="match status" value="1"/>
</dbReference>
<name>A0A8K1FHR3_PYTOL</name>
<evidence type="ECO:0008006" key="5">
    <source>
        <dbReference type="Google" id="ProtNLM"/>
    </source>
</evidence>
<comment type="caution">
    <text evidence="3">The sequence shown here is derived from an EMBL/GenBank/DDBJ whole genome shotgun (WGS) entry which is preliminary data.</text>
</comment>
<feature type="region of interest" description="Disordered" evidence="2">
    <location>
        <begin position="120"/>
        <end position="190"/>
    </location>
</feature>
<reference evidence="3" key="1">
    <citation type="submission" date="2019-03" db="EMBL/GenBank/DDBJ databases">
        <title>Long read genome sequence of the mycoparasitic Pythium oligandrum ATCC 38472 isolated from sugarbeet rhizosphere.</title>
        <authorList>
            <person name="Gaulin E."/>
        </authorList>
    </citation>
    <scope>NUCLEOTIDE SEQUENCE</scope>
    <source>
        <strain evidence="3">ATCC 38472_TT</strain>
    </source>
</reference>